<gene>
    <name evidence="2" type="ORF">DEBURN_LOCUS2129</name>
</gene>
<dbReference type="InterPro" id="IPR027032">
    <property type="entry name" value="Twinkle-like"/>
</dbReference>
<dbReference type="InterPro" id="IPR027417">
    <property type="entry name" value="P-loop_NTPase"/>
</dbReference>
<sequence length="656" mass="75414">MSRHFTQIFSNLTFSKSTYGINIQRKFHLFRNNKRSQLKIQTSSTSFRCLHEDLGFISKHYRPKPGEVLEFLNRNYKFPKPTESKDILLVKCPKCRPKKINYTLKIDIHFGTYKCTNCMHQGLWCDYVHSITKTSEFQILDTSQLGFKVESEFSKSEEEIENFPNNLHNDQEIIGEFVNKHGIMKDTLVEYQVGIGEFESDIPNPETPSQLIKCITFPRMAPKFSNEPCDTLSSKITRIKACKANPLDSPELVTYDPAEFVPGLFGYHLAKLEDNAIIITRNEYDAMAAYQETKIPAVCLPTQVNQLHSQVLPLLERFSKIYVWLDDDVNGQDCAEKFVQKLGIDRCVIVNTKCNSYNGPINAYEALKQGRDLNELLELAKPLQHEQILNFDGLKDAVYREITNPNQVRGVLSRELPGLNKIMKGHRLGELTVFTGPTGTGKTTILSQISLDYCKSGVSTLWGSFEISNVRLAKKMLTQFAGKDLSKHPNEFHIWAKQFQQLPMYFLKFFGSTEIKGVIEAMEHAIHAFDVQHIIIDNLQFMTSDLGRHHLDKFEIQDRVVSAFRKLATEKHVHISVVVHPRKESRELLDINSVFGTGKITQEADNVVIIQKVEEYKELPREYKELPREYKELPRVYSEPPQIVIPIEQQQLISMS</sequence>
<dbReference type="CDD" id="cd01029">
    <property type="entry name" value="TOPRIM_primases"/>
    <property type="match status" value="1"/>
</dbReference>
<dbReference type="Proteomes" id="UP000789706">
    <property type="component" value="Unassembled WGS sequence"/>
</dbReference>
<evidence type="ECO:0000313" key="3">
    <source>
        <dbReference type="Proteomes" id="UP000789706"/>
    </source>
</evidence>
<dbReference type="PANTHER" id="PTHR12873:SF0">
    <property type="entry name" value="TWINKLE MTDNA HELICASE"/>
    <property type="match status" value="1"/>
</dbReference>
<dbReference type="AlphaFoldDB" id="A0A9N8VJT6"/>
<accession>A0A9N8VJT6</accession>
<evidence type="ECO:0000313" key="2">
    <source>
        <dbReference type="EMBL" id="CAG8450907.1"/>
    </source>
</evidence>
<protein>
    <submittedName>
        <fullName evidence="2">6746_t:CDS:1</fullName>
    </submittedName>
</protein>
<dbReference type="SUPFAM" id="SSF56731">
    <property type="entry name" value="DNA primase core"/>
    <property type="match status" value="1"/>
</dbReference>
<dbReference type="Pfam" id="PF13481">
    <property type="entry name" value="AAA_25"/>
    <property type="match status" value="1"/>
</dbReference>
<feature type="domain" description="SF4 helicase" evidence="1">
    <location>
        <begin position="405"/>
        <end position="656"/>
    </location>
</feature>
<dbReference type="Gene3D" id="3.40.50.300">
    <property type="entry name" value="P-loop containing nucleotide triphosphate hydrolases"/>
    <property type="match status" value="1"/>
</dbReference>
<dbReference type="GO" id="GO:0005524">
    <property type="term" value="F:ATP binding"/>
    <property type="evidence" value="ECO:0007669"/>
    <property type="project" value="InterPro"/>
</dbReference>
<dbReference type="OrthoDB" id="275278at2759"/>
<organism evidence="2 3">
    <name type="scientific">Diversispora eburnea</name>
    <dbReference type="NCBI Taxonomy" id="1213867"/>
    <lineage>
        <taxon>Eukaryota</taxon>
        <taxon>Fungi</taxon>
        <taxon>Fungi incertae sedis</taxon>
        <taxon>Mucoromycota</taxon>
        <taxon>Glomeromycotina</taxon>
        <taxon>Glomeromycetes</taxon>
        <taxon>Diversisporales</taxon>
        <taxon>Diversisporaceae</taxon>
        <taxon>Diversispora</taxon>
    </lineage>
</organism>
<reference evidence="2" key="1">
    <citation type="submission" date="2021-06" db="EMBL/GenBank/DDBJ databases">
        <authorList>
            <person name="Kallberg Y."/>
            <person name="Tangrot J."/>
            <person name="Rosling A."/>
        </authorList>
    </citation>
    <scope>NUCLEOTIDE SEQUENCE</scope>
    <source>
        <strain evidence="2">AZ414A</strain>
    </source>
</reference>
<proteinExistence type="predicted"/>
<dbReference type="InterPro" id="IPR007694">
    <property type="entry name" value="DNA_helicase_DnaB-like_C"/>
</dbReference>
<keyword evidence="3" id="KW-1185">Reference proteome</keyword>
<evidence type="ECO:0000259" key="1">
    <source>
        <dbReference type="PROSITE" id="PS51199"/>
    </source>
</evidence>
<dbReference type="Gene3D" id="3.40.1360.10">
    <property type="match status" value="1"/>
</dbReference>
<dbReference type="PANTHER" id="PTHR12873">
    <property type="entry name" value="T7-LIKE MITOCHONDRIAL DNA HELICASE"/>
    <property type="match status" value="1"/>
</dbReference>
<dbReference type="GO" id="GO:0003697">
    <property type="term" value="F:single-stranded DNA binding"/>
    <property type="evidence" value="ECO:0007669"/>
    <property type="project" value="InterPro"/>
</dbReference>
<dbReference type="SUPFAM" id="SSF52540">
    <property type="entry name" value="P-loop containing nucleoside triphosphate hydrolases"/>
    <property type="match status" value="1"/>
</dbReference>
<dbReference type="GO" id="GO:0043139">
    <property type="term" value="F:5'-3' DNA helicase activity"/>
    <property type="evidence" value="ECO:0007669"/>
    <property type="project" value="InterPro"/>
</dbReference>
<name>A0A9N8VJT6_9GLOM</name>
<comment type="caution">
    <text evidence="2">The sequence shown here is derived from an EMBL/GenBank/DDBJ whole genome shotgun (WGS) entry which is preliminary data.</text>
</comment>
<dbReference type="CDD" id="cd01122">
    <property type="entry name" value="Twinkle_C"/>
    <property type="match status" value="1"/>
</dbReference>
<dbReference type="PROSITE" id="PS51199">
    <property type="entry name" value="SF4_HELICASE"/>
    <property type="match status" value="1"/>
</dbReference>
<dbReference type="EMBL" id="CAJVPK010000110">
    <property type="protein sequence ID" value="CAG8450907.1"/>
    <property type="molecule type" value="Genomic_DNA"/>
</dbReference>
<dbReference type="GO" id="GO:0006260">
    <property type="term" value="P:DNA replication"/>
    <property type="evidence" value="ECO:0007669"/>
    <property type="project" value="InterPro"/>
</dbReference>
<dbReference type="InterPro" id="IPR034154">
    <property type="entry name" value="TOPRIM_DnaG/twinkle"/>
</dbReference>